<proteinExistence type="predicted"/>
<feature type="signal peptide" evidence="2">
    <location>
        <begin position="1"/>
        <end position="23"/>
    </location>
</feature>
<reference evidence="4" key="1">
    <citation type="submission" date="2015-02" db="EMBL/GenBank/DDBJ databases">
        <title>Description and complete genome sequence of the first cultured representative of the subdivision 5 of the Verrucomicrobia phylum.</title>
        <authorList>
            <person name="Spring S."/>
            <person name="Bunk B."/>
            <person name="Sproer C."/>
            <person name="Klenk H.-P."/>
        </authorList>
    </citation>
    <scope>NUCLEOTIDE SEQUENCE [LARGE SCALE GENOMIC DNA]</scope>
    <source>
        <strain evidence="4">L21-Fru-AB</strain>
    </source>
</reference>
<accession>A0A0G3EH06</accession>
<dbReference type="EMBL" id="CP010904">
    <property type="protein sequence ID" value="AKJ65638.1"/>
    <property type="molecule type" value="Genomic_DNA"/>
</dbReference>
<sequence length="257" mass="26357" precursor="true">MKKTSKLSLSLALASLLASSASGNLVFEDTFDATAVNSAGFNNDIAARQANTTLTNAPYAYTAAGGAAISLDGSNVVIDGAGSFTPDTSETLAGDLGAELVGEIYTISFELSNTSGPSGDWIGFGFGDVAVGAANANVGAGLLIRRNGAKSFYFADGSGTNFSSTVSGVNTWEITVDETGANPTVQFFQNGSALNATPTTILSNLTGTDRTFQFNSLSNTTGTFDNLRIEVIPEPATVGLFVGAAALLCVFRRRARA</sequence>
<dbReference type="InterPro" id="IPR013424">
    <property type="entry name" value="Ice-binding_C"/>
</dbReference>
<dbReference type="Proteomes" id="UP000035268">
    <property type="component" value="Chromosome"/>
</dbReference>
<gene>
    <name evidence="3" type="ORF">L21SP4_02413</name>
</gene>
<dbReference type="STRING" id="1307763.L21SP4_02413"/>
<keyword evidence="1" id="KW-1133">Transmembrane helix</keyword>
<keyword evidence="4" id="KW-1185">Reference proteome</keyword>
<keyword evidence="1" id="KW-0812">Transmembrane</keyword>
<reference evidence="3 4" key="2">
    <citation type="journal article" date="2016" name="ISME J.">
        <title>Characterization of the first cultured representative of Verrucomicrobia subdivision 5 indicates the proposal of a novel phylum.</title>
        <authorList>
            <person name="Spring S."/>
            <person name="Bunk B."/>
            <person name="Sproer C."/>
            <person name="Schumann P."/>
            <person name="Rohde M."/>
            <person name="Tindall B.J."/>
            <person name="Klenk H.P."/>
        </authorList>
    </citation>
    <scope>NUCLEOTIDE SEQUENCE [LARGE SCALE GENOMIC DNA]</scope>
    <source>
        <strain evidence="3 4">L21-Fru-AB</strain>
    </source>
</reference>
<evidence type="ECO:0000256" key="2">
    <source>
        <dbReference type="SAM" id="SignalP"/>
    </source>
</evidence>
<protein>
    <recommendedName>
        <fullName evidence="5">PEP-CTERM protein-sorting domain-containing protein</fullName>
    </recommendedName>
</protein>
<feature type="chain" id="PRO_5005184229" description="PEP-CTERM protein-sorting domain-containing protein" evidence="2">
    <location>
        <begin position="24"/>
        <end position="257"/>
    </location>
</feature>
<dbReference type="PATRIC" id="fig|1609981.3.peg.2517"/>
<keyword evidence="2" id="KW-0732">Signal</keyword>
<dbReference type="KEGG" id="vbl:L21SP4_02413"/>
<evidence type="ECO:0000256" key="1">
    <source>
        <dbReference type="SAM" id="Phobius"/>
    </source>
</evidence>
<keyword evidence="1" id="KW-0472">Membrane</keyword>
<dbReference type="Gene3D" id="2.60.120.200">
    <property type="match status" value="1"/>
</dbReference>
<feature type="transmembrane region" description="Helical" evidence="1">
    <location>
        <begin position="235"/>
        <end position="251"/>
    </location>
</feature>
<evidence type="ECO:0008006" key="5">
    <source>
        <dbReference type="Google" id="ProtNLM"/>
    </source>
</evidence>
<dbReference type="AlphaFoldDB" id="A0A0G3EH06"/>
<evidence type="ECO:0000313" key="3">
    <source>
        <dbReference type="EMBL" id="AKJ65638.1"/>
    </source>
</evidence>
<name>A0A0G3EH06_9BACT</name>
<organism evidence="3 4">
    <name type="scientific">Kiritimatiella glycovorans</name>
    <dbReference type="NCBI Taxonomy" id="1307763"/>
    <lineage>
        <taxon>Bacteria</taxon>
        <taxon>Pseudomonadati</taxon>
        <taxon>Kiritimatiellota</taxon>
        <taxon>Kiritimatiellia</taxon>
        <taxon>Kiritimatiellales</taxon>
        <taxon>Kiritimatiellaceae</taxon>
        <taxon>Kiritimatiella</taxon>
    </lineage>
</organism>
<dbReference type="NCBIfam" id="TIGR02595">
    <property type="entry name" value="PEP_CTERM"/>
    <property type="match status" value="1"/>
</dbReference>
<evidence type="ECO:0000313" key="4">
    <source>
        <dbReference type="Proteomes" id="UP000035268"/>
    </source>
</evidence>
<dbReference type="RefSeq" id="WP_052882842.1">
    <property type="nucleotide sequence ID" value="NZ_CP010904.1"/>
</dbReference>